<dbReference type="Proteomes" id="UP001202328">
    <property type="component" value="Unassembled WGS sequence"/>
</dbReference>
<proteinExistence type="predicted"/>
<evidence type="ECO:0000313" key="1">
    <source>
        <dbReference type="EMBL" id="KAI3863058.1"/>
    </source>
</evidence>
<dbReference type="AlphaFoldDB" id="A0AAD4S4F2"/>
<name>A0AAD4S4F2_9MAGN</name>
<dbReference type="InterPro" id="IPR027417">
    <property type="entry name" value="P-loop_NTPase"/>
</dbReference>
<accession>A0AAD4S4F2</accession>
<reference evidence="1" key="1">
    <citation type="submission" date="2022-04" db="EMBL/GenBank/DDBJ databases">
        <title>A functionally conserved STORR gene fusion in Papaver species that diverged 16.8 million years ago.</title>
        <authorList>
            <person name="Catania T."/>
        </authorList>
    </citation>
    <scope>NUCLEOTIDE SEQUENCE</scope>
    <source>
        <strain evidence="1">S-188037</strain>
    </source>
</reference>
<dbReference type="EMBL" id="JAJJMB010014053">
    <property type="protein sequence ID" value="KAI3863058.1"/>
    <property type="molecule type" value="Genomic_DNA"/>
</dbReference>
<organism evidence="1 2">
    <name type="scientific">Papaver atlanticum</name>
    <dbReference type="NCBI Taxonomy" id="357466"/>
    <lineage>
        <taxon>Eukaryota</taxon>
        <taxon>Viridiplantae</taxon>
        <taxon>Streptophyta</taxon>
        <taxon>Embryophyta</taxon>
        <taxon>Tracheophyta</taxon>
        <taxon>Spermatophyta</taxon>
        <taxon>Magnoliopsida</taxon>
        <taxon>Ranunculales</taxon>
        <taxon>Papaveraceae</taxon>
        <taxon>Papaveroideae</taxon>
        <taxon>Papaver</taxon>
    </lineage>
</organism>
<sequence length="76" mass="8486">MEKTRYGKLKLVVPNRLTHGVAKDLLKYHTQTFGLVMDGAARTGEAECLVKGVNLLIATPGRHHDHLQNTKGFIYL</sequence>
<gene>
    <name evidence="1" type="ORF">MKW98_015516</name>
</gene>
<protein>
    <submittedName>
        <fullName evidence="1">Uncharacterized protein</fullName>
    </submittedName>
</protein>
<keyword evidence="2" id="KW-1185">Reference proteome</keyword>
<dbReference type="Gene3D" id="3.40.50.300">
    <property type="entry name" value="P-loop containing nucleotide triphosphate hydrolases"/>
    <property type="match status" value="1"/>
</dbReference>
<evidence type="ECO:0000313" key="2">
    <source>
        <dbReference type="Proteomes" id="UP001202328"/>
    </source>
</evidence>
<comment type="caution">
    <text evidence="1">The sequence shown here is derived from an EMBL/GenBank/DDBJ whole genome shotgun (WGS) entry which is preliminary data.</text>
</comment>